<dbReference type="STRING" id="1314776.A0A165XDQ9"/>
<proteinExistence type="predicted"/>
<evidence type="ECO:0000256" key="1">
    <source>
        <dbReference type="SAM" id="Phobius"/>
    </source>
</evidence>
<evidence type="ECO:0008006" key="4">
    <source>
        <dbReference type="Google" id="ProtNLM"/>
    </source>
</evidence>
<keyword evidence="1" id="KW-1133">Transmembrane helix</keyword>
<reference evidence="2 3" key="1">
    <citation type="journal article" date="2016" name="Mol. Biol. Evol.">
        <title>Comparative Genomics of Early-Diverging Mushroom-Forming Fungi Provides Insights into the Origins of Lignocellulose Decay Capabilities.</title>
        <authorList>
            <person name="Nagy L.G."/>
            <person name="Riley R."/>
            <person name="Tritt A."/>
            <person name="Adam C."/>
            <person name="Daum C."/>
            <person name="Floudas D."/>
            <person name="Sun H."/>
            <person name="Yadav J.S."/>
            <person name="Pangilinan J."/>
            <person name="Larsson K.H."/>
            <person name="Matsuura K."/>
            <person name="Barry K."/>
            <person name="Labutti K."/>
            <person name="Kuo R."/>
            <person name="Ohm R.A."/>
            <person name="Bhattacharya S.S."/>
            <person name="Shirouzu T."/>
            <person name="Yoshinaga Y."/>
            <person name="Martin F.M."/>
            <person name="Grigoriev I.V."/>
            <person name="Hibbett D.S."/>
        </authorList>
    </citation>
    <scope>NUCLEOTIDE SEQUENCE [LARGE SCALE GENOMIC DNA]</scope>
    <source>
        <strain evidence="2 3">HHB10207 ss-3</strain>
    </source>
</reference>
<accession>A0A165XDQ9</accession>
<feature type="transmembrane region" description="Helical" evidence="1">
    <location>
        <begin position="28"/>
        <end position="54"/>
    </location>
</feature>
<keyword evidence="1" id="KW-0472">Membrane</keyword>
<name>A0A165XDQ9_9AGAM</name>
<gene>
    <name evidence="2" type="ORF">SISSUDRAFT_1123580</name>
</gene>
<keyword evidence="1" id="KW-0812">Transmembrane</keyword>
<dbReference type="AlphaFoldDB" id="A0A165XDQ9"/>
<dbReference type="EMBL" id="KV428388">
    <property type="protein sequence ID" value="KZT32094.1"/>
    <property type="molecule type" value="Genomic_DNA"/>
</dbReference>
<evidence type="ECO:0000313" key="2">
    <source>
        <dbReference type="EMBL" id="KZT32094.1"/>
    </source>
</evidence>
<dbReference type="OrthoDB" id="2279611at2759"/>
<evidence type="ECO:0000313" key="3">
    <source>
        <dbReference type="Proteomes" id="UP000076798"/>
    </source>
</evidence>
<organism evidence="2 3">
    <name type="scientific">Sistotremastrum suecicum HHB10207 ss-3</name>
    <dbReference type="NCBI Taxonomy" id="1314776"/>
    <lineage>
        <taxon>Eukaryota</taxon>
        <taxon>Fungi</taxon>
        <taxon>Dikarya</taxon>
        <taxon>Basidiomycota</taxon>
        <taxon>Agaricomycotina</taxon>
        <taxon>Agaricomycetes</taxon>
        <taxon>Sistotremastrales</taxon>
        <taxon>Sistotremastraceae</taxon>
        <taxon>Sistotremastrum</taxon>
    </lineage>
</organism>
<sequence>MTSTFFNPFTDIRNKATAWFTTTRTLTVLYTFFLLILLISGATMTASALSYISLPPPSSYSPPPLSQSSPSSTSHISLVPLIFNATQTYTLLVLGVIVAATSLLSVPPLLQTSNSQSYLLLLNLWHVVELLILIIGGSVIWWGTLRERNEFWGVWQANGDFVRGIVQERFSCCGYWNNTDLTQVVPLGICELAASTISVPSSENMPPPCVNAFQAYGDPYLNGWSTAVYAIAAILCGQFMVTACMIADRKLLERFRKIDLKYKIIV</sequence>
<keyword evidence="3" id="KW-1185">Reference proteome</keyword>
<feature type="transmembrane region" description="Helical" evidence="1">
    <location>
        <begin position="88"/>
        <end position="106"/>
    </location>
</feature>
<feature type="transmembrane region" description="Helical" evidence="1">
    <location>
        <begin position="227"/>
        <end position="247"/>
    </location>
</feature>
<dbReference type="Proteomes" id="UP000076798">
    <property type="component" value="Unassembled WGS sequence"/>
</dbReference>
<feature type="transmembrane region" description="Helical" evidence="1">
    <location>
        <begin position="118"/>
        <end position="142"/>
    </location>
</feature>
<protein>
    <recommendedName>
        <fullName evidence="4">Tetraspanin</fullName>
    </recommendedName>
</protein>